<dbReference type="PANTHER" id="PTHR21538:SF23">
    <property type="entry name" value="ANILLIN"/>
    <property type="match status" value="1"/>
</dbReference>
<keyword evidence="1" id="KW-0175">Coiled coil</keyword>
<dbReference type="EMBL" id="KZ345576">
    <property type="protein sequence ID" value="PIO72880.1"/>
    <property type="molecule type" value="Genomic_DNA"/>
</dbReference>
<sequence length="735" mass="82154">MLVGLLSDSTKLGVKPELSEVGIQTGETIRLRQGMTFDQEPPSVVGGAVKERLAPFGQTATNMSFERFANNSFEKRGAMKSKVERRRSFIDNQHHQYETRTQQEWRSSTRSQWEEGKLDENFNEVRSGDWTDAKLREESKSTIPVDVQHQMDKLQYSRLSDQVFDEREVPVERVELYNGSAPTRSYAAQQMRKVSIGGEKPDQLPIIGSQTPENLQKSQGLGNVPYRMQGEELCKPGRSTVISKETVEQLRQSVVAESRVPSTPRRKTHESENELPPPIDIKDLSMTDPLPRGSTAAKDAPAKGDHDDASTDSRVDLQRTSTPLGCRLAGDLASAFGRVPSIHSPESSAMYDPRPLGSTAIGYGNGGIATRSEPCEQRAGESAHQEPTEHHYAEPVLMRAAPPPQRLSVIHPNSGQHGYYVQHRRVQSDQQPYRASVHVVPKPEPTYAKVQRVSANQHYPLIGQQGSRRVESVSALPGGRHFENADAEKVTGEIDRMFEFVDEHDGLSTLGRETESESVIGAVKHGEYGTVRGPPEAPNLDDSFVSTITTASHLHDAHEEYKRQIAKLNHQIRVQEEQIEMTLKVLALARKKQKSMQELSAQRTLLLAHERLELLRCEVNRISALAAVRNPPPPVSRDLRGTMTISNITVHLNRSFCQRQYDHGRSAYRGDANVSEFVRCGYIILNRDTVGANKFYLDEAEYPLEGIIEVYARCTTLPPAIEVDNRGFLDMFCGV</sequence>
<dbReference type="GO" id="GO:0000281">
    <property type="term" value="P:mitotic cytokinesis"/>
    <property type="evidence" value="ECO:0007669"/>
    <property type="project" value="TreeGrafter"/>
</dbReference>
<accession>A0A2G9UTP0</accession>
<dbReference type="GO" id="GO:0000915">
    <property type="term" value="P:actomyosin contractile ring assembly"/>
    <property type="evidence" value="ECO:0007669"/>
    <property type="project" value="TreeGrafter"/>
</dbReference>
<feature type="region of interest" description="Disordered" evidence="2">
    <location>
        <begin position="199"/>
        <end position="219"/>
    </location>
</feature>
<feature type="compositionally biased region" description="Polar residues" evidence="2">
    <location>
        <begin position="208"/>
        <end position="219"/>
    </location>
</feature>
<evidence type="ECO:0000256" key="2">
    <source>
        <dbReference type="SAM" id="MobiDB-lite"/>
    </source>
</evidence>
<dbReference type="Proteomes" id="UP000230423">
    <property type="component" value="Unassembled WGS sequence"/>
</dbReference>
<dbReference type="OrthoDB" id="5915976at2759"/>
<dbReference type="AlphaFoldDB" id="A0A2G9UTP0"/>
<gene>
    <name evidence="3" type="ORF">TELCIR_05163</name>
</gene>
<dbReference type="GO" id="GO:0005826">
    <property type="term" value="C:actomyosin contractile ring"/>
    <property type="evidence" value="ECO:0007669"/>
    <property type="project" value="TreeGrafter"/>
</dbReference>
<dbReference type="InterPro" id="IPR051364">
    <property type="entry name" value="Cytokinesis/Rho-signaling"/>
</dbReference>
<dbReference type="GO" id="GO:0031106">
    <property type="term" value="P:septin ring organization"/>
    <property type="evidence" value="ECO:0007669"/>
    <property type="project" value="TreeGrafter"/>
</dbReference>
<name>A0A2G9UTP0_TELCI</name>
<evidence type="ECO:0000256" key="1">
    <source>
        <dbReference type="SAM" id="Coils"/>
    </source>
</evidence>
<feature type="coiled-coil region" evidence="1">
    <location>
        <begin position="551"/>
        <end position="578"/>
    </location>
</feature>
<organism evidence="3 4">
    <name type="scientific">Teladorsagia circumcincta</name>
    <name type="common">Brown stomach worm</name>
    <name type="synonym">Ostertagia circumcincta</name>
    <dbReference type="NCBI Taxonomy" id="45464"/>
    <lineage>
        <taxon>Eukaryota</taxon>
        <taxon>Metazoa</taxon>
        <taxon>Ecdysozoa</taxon>
        <taxon>Nematoda</taxon>
        <taxon>Chromadorea</taxon>
        <taxon>Rhabditida</taxon>
        <taxon>Rhabditina</taxon>
        <taxon>Rhabditomorpha</taxon>
        <taxon>Strongyloidea</taxon>
        <taxon>Trichostrongylidae</taxon>
        <taxon>Teladorsagia</taxon>
    </lineage>
</organism>
<evidence type="ECO:0000313" key="3">
    <source>
        <dbReference type="EMBL" id="PIO72880.1"/>
    </source>
</evidence>
<protein>
    <submittedName>
        <fullName evidence="3">Uncharacterized protein</fullName>
    </submittedName>
</protein>
<keyword evidence="4" id="KW-1185">Reference proteome</keyword>
<feature type="region of interest" description="Disordered" evidence="2">
    <location>
        <begin position="253"/>
        <end position="317"/>
    </location>
</feature>
<dbReference type="PANTHER" id="PTHR21538">
    <property type="entry name" value="ANILLIN/RHOTEKIN RTKN"/>
    <property type="match status" value="1"/>
</dbReference>
<feature type="compositionally biased region" description="Basic and acidic residues" evidence="2">
    <location>
        <begin position="300"/>
        <end position="317"/>
    </location>
</feature>
<proteinExistence type="predicted"/>
<reference evidence="3 4" key="1">
    <citation type="submission" date="2015-09" db="EMBL/GenBank/DDBJ databases">
        <title>Draft genome of the parasitic nematode Teladorsagia circumcincta isolate WARC Sus (inbred).</title>
        <authorList>
            <person name="Mitreva M."/>
        </authorList>
    </citation>
    <scope>NUCLEOTIDE SEQUENCE [LARGE SCALE GENOMIC DNA]</scope>
    <source>
        <strain evidence="3 4">S</strain>
    </source>
</reference>
<evidence type="ECO:0000313" key="4">
    <source>
        <dbReference type="Proteomes" id="UP000230423"/>
    </source>
</evidence>